<evidence type="ECO:0000256" key="6">
    <source>
        <dbReference type="ARBA" id="ARBA00022989"/>
    </source>
</evidence>
<feature type="transmembrane region" description="Helical" evidence="9">
    <location>
        <begin position="355"/>
        <end position="374"/>
    </location>
</feature>
<keyword evidence="6 9" id="KW-1133">Transmembrane helix</keyword>
<evidence type="ECO:0000256" key="7">
    <source>
        <dbReference type="ARBA" id="ARBA00023136"/>
    </source>
</evidence>
<keyword evidence="4" id="KW-1003">Cell membrane</keyword>
<dbReference type="InterPro" id="IPR011701">
    <property type="entry name" value="MFS"/>
</dbReference>
<dbReference type="Gene3D" id="1.20.1250.20">
    <property type="entry name" value="MFS general substrate transporter like domains"/>
    <property type="match status" value="1"/>
</dbReference>
<evidence type="ECO:0000256" key="5">
    <source>
        <dbReference type="ARBA" id="ARBA00022692"/>
    </source>
</evidence>
<feature type="transmembrane region" description="Helical" evidence="9">
    <location>
        <begin position="92"/>
        <end position="113"/>
    </location>
</feature>
<dbReference type="NCBIfam" id="TIGR00711">
    <property type="entry name" value="efflux_EmrB"/>
    <property type="match status" value="1"/>
</dbReference>
<feature type="transmembrane region" description="Helical" evidence="9">
    <location>
        <begin position="496"/>
        <end position="515"/>
    </location>
</feature>
<dbReference type="FunFam" id="1.20.1720.10:FF:000004">
    <property type="entry name" value="EmrB/QacA family drug resistance transporter"/>
    <property type="match status" value="1"/>
</dbReference>
<dbReference type="PROSITE" id="PS50850">
    <property type="entry name" value="MFS"/>
    <property type="match status" value="1"/>
</dbReference>
<feature type="transmembrane region" description="Helical" evidence="9">
    <location>
        <begin position="163"/>
        <end position="181"/>
    </location>
</feature>
<name>A0A1G8F5B8_9NOCA</name>
<feature type="transmembrane region" description="Helical" evidence="9">
    <location>
        <begin position="250"/>
        <end position="269"/>
    </location>
</feature>
<dbReference type="Pfam" id="PF07690">
    <property type="entry name" value="MFS_1"/>
    <property type="match status" value="1"/>
</dbReference>
<evidence type="ECO:0000313" key="11">
    <source>
        <dbReference type="EMBL" id="SDH77325.1"/>
    </source>
</evidence>
<dbReference type="PANTHER" id="PTHR23501">
    <property type="entry name" value="MAJOR FACILITATOR SUPERFAMILY"/>
    <property type="match status" value="1"/>
</dbReference>
<proteinExistence type="inferred from homology"/>
<dbReference type="Proteomes" id="UP000183263">
    <property type="component" value="Unassembled WGS sequence"/>
</dbReference>
<feature type="transmembrane region" description="Helical" evidence="9">
    <location>
        <begin position="187"/>
        <end position="208"/>
    </location>
</feature>
<sequence>MSTSVEPARGPDADAPIVLTQRRIWLIFGALIAGMFLSSLDQSIVGPAMPTIVGELHGVEHQAWLITIYILAVCVTMPLYGKFGDLYGRRALFLAAISIFTIGSAGAGFAGFLSDGGSALGFWELVAWRGVQGIGGGGLMILSQAIIADIVPAKDRGKYMGPMGAVFGVSAVAGPLLGGFFTDHLDWRWCFWINVPVGLIALAIAYRYMTLPHRRSDRPLDYAGIVLMVLGTTGLVMVTDLGGKELEWGSPGMVALIAGTVAAVVGLVVVENRAAEPILPLHLFRNRVFLVSTLIAFVLGVGMFAAIGFLPSFLQMSSGQSAAVSGLMMIPMMVGLMLTTIGSGIAISKTGRYRIYPIVGLFVAAVGLVLLTGMTEATPIWQIGVMIFVFGAGLGFVMQVIVLAVQNSVDPHEVGVATSSNNYFREIGAAIGTAWFGSLFTGRLIDNLTGVAGENAAQVAQTGFAPASMTPEIVHQLPEPLHTSVIAAYADALAPAIWYVVPLFLVAFAIAFFLPQITLSGEAGMVARGEAVLDRESVAVAAGRAGEPAASAPRGDDTQPGH</sequence>
<comment type="subcellular location">
    <subcellularLocation>
        <location evidence="1">Cell membrane</location>
        <topology evidence="1">Multi-pass membrane protein</topology>
    </subcellularLocation>
</comment>
<evidence type="ECO:0000256" key="9">
    <source>
        <dbReference type="SAM" id="Phobius"/>
    </source>
</evidence>
<accession>A0A1G8F5B8</accession>
<evidence type="ECO:0000256" key="8">
    <source>
        <dbReference type="SAM" id="MobiDB-lite"/>
    </source>
</evidence>
<dbReference type="AlphaFoldDB" id="A0A1G8F5B8"/>
<feature type="transmembrane region" description="Helical" evidence="9">
    <location>
        <begin position="133"/>
        <end position="151"/>
    </location>
</feature>
<comment type="similarity">
    <text evidence="2">Belongs to the major facilitator superfamily. TCR/Tet family.</text>
</comment>
<evidence type="ECO:0000256" key="1">
    <source>
        <dbReference type="ARBA" id="ARBA00004651"/>
    </source>
</evidence>
<keyword evidence="3" id="KW-0813">Transport</keyword>
<dbReference type="InterPro" id="IPR001958">
    <property type="entry name" value="Tet-R_TetA/multi-R_MdtG-like"/>
</dbReference>
<evidence type="ECO:0000256" key="2">
    <source>
        <dbReference type="ARBA" id="ARBA00007520"/>
    </source>
</evidence>
<dbReference type="InterPro" id="IPR020846">
    <property type="entry name" value="MFS_dom"/>
</dbReference>
<feature type="transmembrane region" description="Helical" evidence="9">
    <location>
        <begin position="380"/>
        <end position="405"/>
    </location>
</feature>
<evidence type="ECO:0000313" key="12">
    <source>
        <dbReference type="Proteomes" id="UP000183263"/>
    </source>
</evidence>
<dbReference type="CDD" id="cd17502">
    <property type="entry name" value="MFS_Azr1_MDR_like"/>
    <property type="match status" value="1"/>
</dbReference>
<keyword evidence="12" id="KW-1185">Reference proteome</keyword>
<dbReference type="EMBL" id="FNDN01000003">
    <property type="protein sequence ID" value="SDH77325.1"/>
    <property type="molecule type" value="Genomic_DNA"/>
</dbReference>
<dbReference type="PRINTS" id="PR01035">
    <property type="entry name" value="TCRTETA"/>
</dbReference>
<protein>
    <submittedName>
        <fullName evidence="11">Drug resistance transporter, EmrB/QacA subfamily</fullName>
    </submittedName>
</protein>
<feature type="transmembrane region" description="Helical" evidence="9">
    <location>
        <begin position="322"/>
        <end position="348"/>
    </location>
</feature>
<gene>
    <name evidence="11" type="ORF">SAMN05444695_103177</name>
</gene>
<dbReference type="GO" id="GO:0005886">
    <property type="term" value="C:plasma membrane"/>
    <property type="evidence" value="ECO:0007669"/>
    <property type="project" value="UniProtKB-SubCell"/>
</dbReference>
<dbReference type="SUPFAM" id="SSF103473">
    <property type="entry name" value="MFS general substrate transporter"/>
    <property type="match status" value="1"/>
</dbReference>
<feature type="transmembrane region" description="Helical" evidence="9">
    <location>
        <begin position="289"/>
        <end position="310"/>
    </location>
</feature>
<evidence type="ECO:0000259" key="10">
    <source>
        <dbReference type="PROSITE" id="PS50850"/>
    </source>
</evidence>
<dbReference type="GO" id="GO:0022857">
    <property type="term" value="F:transmembrane transporter activity"/>
    <property type="evidence" value="ECO:0007669"/>
    <property type="project" value="InterPro"/>
</dbReference>
<dbReference type="InterPro" id="IPR004638">
    <property type="entry name" value="EmrB-like"/>
</dbReference>
<feature type="transmembrane region" description="Helical" evidence="9">
    <location>
        <begin position="24"/>
        <end position="41"/>
    </location>
</feature>
<feature type="transmembrane region" description="Helical" evidence="9">
    <location>
        <begin position="61"/>
        <end position="80"/>
    </location>
</feature>
<dbReference type="InterPro" id="IPR036259">
    <property type="entry name" value="MFS_trans_sf"/>
</dbReference>
<organism evidence="11 12">
    <name type="scientific">Rhodococcus triatomae</name>
    <dbReference type="NCBI Taxonomy" id="300028"/>
    <lineage>
        <taxon>Bacteria</taxon>
        <taxon>Bacillati</taxon>
        <taxon>Actinomycetota</taxon>
        <taxon>Actinomycetes</taxon>
        <taxon>Mycobacteriales</taxon>
        <taxon>Nocardiaceae</taxon>
        <taxon>Rhodococcus</taxon>
    </lineage>
</organism>
<keyword evidence="7 9" id="KW-0472">Membrane</keyword>
<dbReference type="OrthoDB" id="7375466at2"/>
<keyword evidence="5 9" id="KW-0812">Transmembrane</keyword>
<evidence type="ECO:0000256" key="4">
    <source>
        <dbReference type="ARBA" id="ARBA00022475"/>
    </source>
</evidence>
<dbReference type="RefSeq" id="WP_072736478.1">
    <property type="nucleotide sequence ID" value="NZ_CP048813.1"/>
</dbReference>
<evidence type="ECO:0000256" key="3">
    <source>
        <dbReference type="ARBA" id="ARBA00022448"/>
    </source>
</evidence>
<dbReference type="Gene3D" id="1.20.1720.10">
    <property type="entry name" value="Multidrug resistance protein D"/>
    <property type="match status" value="1"/>
</dbReference>
<feature type="transmembrane region" description="Helical" evidence="9">
    <location>
        <begin position="220"/>
        <end position="238"/>
    </location>
</feature>
<feature type="compositionally biased region" description="Low complexity" evidence="8">
    <location>
        <begin position="543"/>
        <end position="553"/>
    </location>
</feature>
<dbReference type="PANTHER" id="PTHR23501:SF197">
    <property type="entry name" value="COMD"/>
    <property type="match status" value="1"/>
</dbReference>
<reference evidence="11 12" key="1">
    <citation type="submission" date="2016-10" db="EMBL/GenBank/DDBJ databases">
        <authorList>
            <person name="de Groot N.N."/>
        </authorList>
    </citation>
    <scope>NUCLEOTIDE SEQUENCE [LARGE SCALE GENOMIC DNA]</scope>
    <source>
        <strain evidence="11 12">DSM 44892</strain>
    </source>
</reference>
<feature type="domain" description="Major facilitator superfamily (MFS) profile" evidence="10">
    <location>
        <begin position="27"/>
        <end position="519"/>
    </location>
</feature>
<feature type="region of interest" description="Disordered" evidence="8">
    <location>
        <begin position="543"/>
        <end position="562"/>
    </location>
</feature>